<evidence type="ECO:0000256" key="1">
    <source>
        <dbReference type="ARBA" id="ARBA00008950"/>
    </source>
</evidence>
<sequence length="173" mass="19391">MVSVVIITSDSHGLVDELIQIKNRHKDEAAAFIHCGDSELEYHSDEMNTFHKVRGNCDFDRNYPEDTHLTVDGQHFLITHGHLYQVKMSLMPLSYRAEEAGANIVCFGHSHLAGAEKVKDTLFINPGSIREPRGGAAGRTPTYVRLGWEDAKELQVEFLNLKGEVEATTSIHF</sequence>
<evidence type="ECO:0000256" key="2">
    <source>
        <dbReference type="RuleBase" id="RU362039"/>
    </source>
</evidence>
<gene>
    <name evidence="4" type="ORF">SAMN05421676_10811</name>
</gene>
<dbReference type="OrthoDB" id="9800565at2"/>
<reference evidence="5" key="1">
    <citation type="submission" date="2016-10" db="EMBL/GenBank/DDBJ databases">
        <authorList>
            <person name="Varghese N."/>
            <person name="Submissions S."/>
        </authorList>
    </citation>
    <scope>NUCLEOTIDE SEQUENCE [LARGE SCALE GENOMIC DNA]</scope>
    <source>
        <strain evidence="5">CGMCC 1.3566</strain>
    </source>
</reference>
<dbReference type="GO" id="GO:0046872">
    <property type="term" value="F:metal ion binding"/>
    <property type="evidence" value="ECO:0007669"/>
    <property type="project" value="UniProtKB-KW"/>
</dbReference>
<dbReference type="EMBL" id="FOHJ01000008">
    <property type="protein sequence ID" value="SET77492.1"/>
    <property type="molecule type" value="Genomic_DNA"/>
</dbReference>
<dbReference type="InterPro" id="IPR041802">
    <property type="entry name" value="MPP_YfcE"/>
</dbReference>
<dbReference type="InterPro" id="IPR029052">
    <property type="entry name" value="Metallo-depent_PP-like"/>
</dbReference>
<organism evidence="4 5">
    <name type="scientific">Salinibacillus kushneri</name>
    <dbReference type="NCBI Taxonomy" id="237682"/>
    <lineage>
        <taxon>Bacteria</taxon>
        <taxon>Bacillati</taxon>
        <taxon>Bacillota</taxon>
        <taxon>Bacilli</taxon>
        <taxon>Bacillales</taxon>
        <taxon>Bacillaceae</taxon>
        <taxon>Salinibacillus</taxon>
    </lineage>
</organism>
<feature type="domain" description="Calcineurin-like phosphoesterase" evidence="3">
    <location>
        <begin position="5"/>
        <end position="145"/>
    </location>
</feature>
<dbReference type="PANTHER" id="PTHR11124">
    <property type="entry name" value="VACUOLAR SORTING PROTEIN VPS29"/>
    <property type="match status" value="1"/>
</dbReference>
<dbReference type="NCBIfam" id="TIGR00040">
    <property type="entry name" value="yfcE"/>
    <property type="match status" value="1"/>
</dbReference>
<comment type="similarity">
    <text evidence="1 2">Belongs to the metallophosphoesterase superfamily. YfcE family.</text>
</comment>
<keyword evidence="5" id="KW-1185">Reference proteome</keyword>
<dbReference type="STRING" id="237682.SAMN05421676_10811"/>
<name>A0A1I0H466_9BACI</name>
<dbReference type="SUPFAM" id="SSF56300">
    <property type="entry name" value="Metallo-dependent phosphatases"/>
    <property type="match status" value="1"/>
</dbReference>
<comment type="cofactor">
    <cofactor evidence="2">
        <name>a divalent metal cation</name>
        <dbReference type="ChEBI" id="CHEBI:60240"/>
    </cofactor>
</comment>
<dbReference type="CDD" id="cd00841">
    <property type="entry name" value="MPP_YfcE"/>
    <property type="match status" value="1"/>
</dbReference>
<dbReference type="Pfam" id="PF12850">
    <property type="entry name" value="Metallophos_2"/>
    <property type="match status" value="1"/>
</dbReference>
<evidence type="ECO:0000313" key="4">
    <source>
        <dbReference type="EMBL" id="SET77492.1"/>
    </source>
</evidence>
<dbReference type="GO" id="GO:0016787">
    <property type="term" value="F:hydrolase activity"/>
    <property type="evidence" value="ECO:0007669"/>
    <property type="project" value="UniProtKB-UniRule"/>
</dbReference>
<dbReference type="EC" id="3.1.4.-" evidence="2"/>
<accession>A0A1I0H466</accession>
<evidence type="ECO:0000259" key="3">
    <source>
        <dbReference type="Pfam" id="PF12850"/>
    </source>
</evidence>
<keyword evidence="2" id="KW-0479">Metal-binding</keyword>
<protein>
    <recommendedName>
        <fullName evidence="2">Phosphoesterase</fullName>
        <ecNumber evidence="2">3.1.4.-</ecNumber>
    </recommendedName>
</protein>
<proteinExistence type="inferred from homology"/>
<evidence type="ECO:0000313" key="5">
    <source>
        <dbReference type="Proteomes" id="UP000199095"/>
    </source>
</evidence>
<dbReference type="AlphaFoldDB" id="A0A1I0H466"/>
<dbReference type="InterPro" id="IPR024654">
    <property type="entry name" value="Calcineurin-like_PHP_lpxH"/>
</dbReference>
<dbReference type="InterPro" id="IPR000979">
    <property type="entry name" value="Phosphodiesterase_MJ0936/Vps29"/>
</dbReference>
<dbReference type="Gene3D" id="3.60.21.10">
    <property type="match status" value="1"/>
</dbReference>
<dbReference type="Proteomes" id="UP000199095">
    <property type="component" value="Unassembled WGS sequence"/>
</dbReference>